<dbReference type="EMBL" id="JAAARO010000011">
    <property type="protein sequence ID" value="KAF5740389.1"/>
    <property type="molecule type" value="Genomic_DNA"/>
</dbReference>
<dbReference type="AlphaFoldDB" id="A0A7J7D2B6"/>
<sequence>MKSAKRVPGTRIPKLEWEELVVQFNAKTGLKYPKQSLKNKWDLLRKDWTLWVKMTAKDTGIRWNALTQTVTASDEWWEEKIKENKEYAKFRKHGFKHKADLEFCFTGTYATGSSTLAPSSGYIPPPKYSATEGNQNTQSQNDLETWFGEGYVLEPPNTCSDPPNEVNLGESPMRREHEISNNLILFAADLFADSRAKADMFCRLDPDLRLPYLEKKYLESMNMGGV</sequence>
<accession>A0A7J7D2B6</accession>
<gene>
    <name evidence="2" type="ORF">HS088_TW11G00458</name>
</gene>
<evidence type="ECO:0000313" key="2">
    <source>
        <dbReference type="EMBL" id="KAF5740389.1"/>
    </source>
</evidence>
<dbReference type="InParanoid" id="A0A7J7D2B6"/>
<dbReference type="Proteomes" id="UP000593562">
    <property type="component" value="Unassembled WGS sequence"/>
</dbReference>
<name>A0A7J7D2B6_TRIWF</name>
<dbReference type="InterPro" id="IPR024752">
    <property type="entry name" value="Myb/SANT-like_dom"/>
</dbReference>
<organism evidence="2 3">
    <name type="scientific">Tripterygium wilfordii</name>
    <name type="common">Thunder God vine</name>
    <dbReference type="NCBI Taxonomy" id="458696"/>
    <lineage>
        <taxon>Eukaryota</taxon>
        <taxon>Viridiplantae</taxon>
        <taxon>Streptophyta</taxon>
        <taxon>Embryophyta</taxon>
        <taxon>Tracheophyta</taxon>
        <taxon>Spermatophyta</taxon>
        <taxon>Magnoliopsida</taxon>
        <taxon>eudicotyledons</taxon>
        <taxon>Gunneridae</taxon>
        <taxon>Pentapetalae</taxon>
        <taxon>rosids</taxon>
        <taxon>fabids</taxon>
        <taxon>Celastrales</taxon>
        <taxon>Celastraceae</taxon>
        <taxon>Tripterygium</taxon>
    </lineage>
</organism>
<dbReference type="PANTHER" id="PTHR31704">
    <property type="entry name" value="MYB/SANT-LIKE DNA-BINDING DOMAIN PROTEIN-RELATED"/>
    <property type="match status" value="1"/>
</dbReference>
<comment type="caution">
    <text evidence="2">The sequence shown here is derived from an EMBL/GenBank/DDBJ whole genome shotgun (WGS) entry which is preliminary data.</text>
</comment>
<dbReference type="Pfam" id="PF12776">
    <property type="entry name" value="Myb_DNA-bind_3"/>
    <property type="match status" value="1"/>
</dbReference>
<evidence type="ECO:0000259" key="1">
    <source>
        <dbReference type="Pfam" id="PF12776"/>
    </source>
</evidence>
<keyword evidence="3" id="KW-1185">Reference proteome</keyword>
<proteinExistence type="predicted"/>
<feature type="domain" description="Myb/SANT-like" evidence="1">
    <location>
        <begin position="6"/>
        <end position="79"/>
    </location>
</feature>
<dbReference type="PANTHER" id="PTHR31704:SF37">
    <property type="entry name" value="HEAT SHOCK PROTEIN"/>
    <property type="match status" value="1"/>
</dbReference>
<protein>
    <recommendedName>
        <fullName evidence="1">Myb/SANT-like domain-containing protein</fullName>
    </recommendedName>
</protein>
<reference evidence="2 3" key="1">
    <citation type="journal article" date="2020" name="Nat. Commun.">
        <title>Genome of Tripterygium wilfordii and identification of cytochrome P450 involved in triptolide biosynthesis.</title>
        <authorList>
            <person name="Tu L."/>
            <person name="Su P."/>
            <person name="Zhang Z."/>
            <person name="Gao L."/>
            <person name="Wang J."/>
            <person name="Hu T."/>
            <person name="Zhou J."/>
            <person name="Zhang Y."/>
            <person name="Zhao Y."/>
            <person name="Liu Y."/>
            <person name="Song Y."/>
            <person name="Tong Y."/>
            <person name="Lu Y."/>
            <person name="Yang J."/>
            <person name="Xu C."/>
            <person name="Jia M."/>
            <person name="Peters R.J."/>
            <person name="Huang L."/>
            <person name="Gao W."/>
        </authorList>
    </citation>
    <scope>NUCLEOTIDE SEQUENCE [LARGE SCALE GENOMIC DNA]</scope>
    <source>
        <strain evidence="3">cv. XIE 37</strain>
        <tissue evidence="2">Leaf</tissue>
    </source>
</reference>
<evidence type="ECO:0000313" key="3">
    <source>
        <dbReference type="Proteomes" id="UP000593562"/>
    </source>
</evidence>